<reference evidence="8 9" key="1">
    <citation type="submission" date="2019-07" db="EMBL/GenBank/DDBJ databases">
        <title>WGS assembly of Gossypium mustelinum.</title>
        <authorList>
            <person name="Chen Z.J."/>
            <person name="Sreedasyam A."/>
            <person name="Ando A."/>
            <person name="Song Q."/>
            <person name="De L."/>
            <person name="Hulse-Kemp A."/>
            <person name="Ding M."/>
            <person name="Ye W."/>
            <person name="Kirkbride R."/>
            <person name="Jenkins J."/>
            <person name="Plott C."/>
            <person name="Lovell J."/>
            <person name="Lin Y.-M."/>
            <person name="Vaughn R."/>
            <person name="Liu B."/>
            <person name="Li W."/>
            <person name="Simpson S."/>
            <person name="Scheffler B."/>
            <person name="Saski C."/>
            <person name="Grover C."/>
            <person name="Hu G."/>
            <person name="Conover J."/>
            <person name="Carlson J."/>
            <person name="Shu S."/>
            <person name="Boston L."/>
            <person name="Williams M."/>
            <person name="Peterson D."/>
            <person name="Mcgee K."/>
            <person name="Jones D."/>
            <person name="Wendel J."/>
            <person name="Stelly D."/>
            <person name="Grimwood J."/>
            <person name="Schmutz J."/>
        </authorList>
    </citation>
    <scope>NUCLEOTIDE SEQUENCE [LARGE SCALE GENOMIC DNA]</scope>
    <source>
        <strain evidence="8">1408120.09</strain>
    </source>
</reference>
<protein>
    <recommendedName>
        <fullName evidence="5">trehalose-phosphatase</fullName>
        <ecNumber evidence="5">3.1.3.12</ecNumber>
    </recommendedName>
</protein>
<dbReference type="InterPro" id="IPR003337">
    <property type="entry name" value="Trehalose_PPase"/>
</dbReference>
<evidence type="ECO:0000256" key="3">
    <source>
        <dbReference type="ARBA" id="ARBA00005199"/>
    </source>
</evidence>
<comment type="cofactor">
    <cofactor evidence="2">
        <name>a divalent metal cation</name>
        <dbReference type="ChEBI" id="CHEBI:60240"/>
    </cofactor>
</comment>
<dbReference type="SUPFAM" id="SSF56784">
    <property type="entry name" value="HAD-like"/>
    <property type="match status" value="1"/>
</dbReference>
<evidence type="ECO:0000313" key="9">
    <source>
        <dbReference type="Proteomes" id="UP000323597"/>
    </source>
</evidence>
<comment type="function">
    <text evidence="7">Removes the phosphate from trehalose 6-phosphate to produce free trehalose. Trehalose accumulation in plant may improve abiotic stress tolerance.</text>
</comment>
<proteinExistence type="inferred from homology"/>
<dbReference type="EMBL" id="CM017647">
    <property type="protein sequence ID" value="TYJ04579.1"/>
    <property type="molecule type" value="Genomic_DNA"/>
</dbReference>
<dbReference type="InterPro" id="IPR044651">
    <property type="entry name" value="OTSB-like"/>
</dbReference>
<organism evidence="8 9">
    <name type="scientific">Gossypium mustelinum</name>
    <name type="common">Cotton</name>
    <name type="synonym">Gossypium caicoense</name>
    <dbReference type="NCBI Taxonomy" id="34275"/>
    <lineage>
        <taxon>Eukaryota</taxon>
        <taxon>Viridiplantae</taxon>
        <taxon>Streptophyta</taxon>
        <taxon>Embryophyta</taxon>
        <taxon>Tracheophyta</taxon>
        <taxon>Spermatophyta</taxon>
        <taxon>Magnoliopsida</taxon>
        <taxon>eudicotyledons</taxon>
        <taxon>Gunneridae</taxon>
        <taxon>Pentapetalae</taxon>
        <taxon>rosids</taxon>
        <taxon>malvids</taxon>
        <taxon>Malvales</taxon>
        <taxon>Malvaceae</taxon>
        <taxon>Malvoideae</taxon>
        <taxon>Gossypium</taxon>
    </lineage>
</organism>
<keyword evidence="6" id="KW-0378">Hydrolase</keyword>
<evidence type="ECO:0000256" key="7">
    <source>
        <dbReference type="ARBA" id="ARBA00025274"/>
    </source>
</evidence>
<comment type="catalytic activity">
    <reaction evidence="1">
        <text>alpha,alpha-trehalose 6-phosphate + H2O = alpha,alpha-trehalose + phosphate</text>
        <dbReference type="Rhea" id="RHEA:23420"/>
        <dbReference type="ChEBI" id="CHEBI:15377"/>
        <dbReference type="ChEBI" id="CHEBI:16551"/>
        <dbReference type="ChEBI" id="CHEBI:43474"/>
        <dbReference type="ChEBI" id="CHEBI:58429"/>
        <dbReference type="EC" id="3.1.3.12"/>
    </reaction>
</comment>
<evidence type="ECO:0000256" key="4">
    <source>
        <dbReference type="ARBA" id="ARBA00008770"/>
    </source>
</evidence>
<evidence type="ECO:0000256" key="6">
    <source>
        <dbReference type="ARBA" id="ARBA00022801"/>
    </source>
</evidence>
<dbReference type="GO" id="GO:0005992">
    <property type="term" value="P:trehalose biosynthetic process"/>
    <property type="evidence" value="ECO:0007669"/>
    <property type="project" value="InterPro"/>
</dbReference>
<dbReference type="GO" id="GO:0004805">
    <property type="term" value="F:trehalose-phosphatase activity"/>
    <property type="evidence" value="ECO:0007669"/>
    <property type="project" value="UniProtKB-EC"/>
</dbReference>
<evidence type="ECO:0000256" key="5">
    <source>
        <dbReference type="ARBA" id="ARBA00013086"/>
    </source>
</evidence>
<dbReference type="Gene3D" id="3.40.50.1000">
    <property type="entry name" value="HAD superfamily/HAD-like"/>
    <property type="match status" value="1"/>
</dbReference>
<gene>
    <name evidence="8" type="ORF">E1A91_A12G100600v1</name>
</gene>
<dbReference type="PANTHER" id="PTHR43768:SF3">
    <property type="entry name" value="TREHALOSE 6-PHOSPHATE PHOSPHATASE"/>
    <property type="match status" value="1"/>
</dbReference>
<dbReference type="PANTHER" id="PTHR43768">
    <property type="entry name" value="TREHALOSE 6-PHOSPHATE PHOSPHATASE"/>
    <property type="match status" value="1"/>
</dbReference>
<comment type="pathway">
    <text evidence="3">Glycan biosynthesis; trehalose biosynthesis.</text>
</comment>
<dbReference type="Pfam" id="PF02358">
    <property type="entry name" value="Trehalose_PPase"/>
    <property type="match status" value="2"/>
</dbReference>
<dbReference type="EC" id="3.1.3.12" evidence="5"/>
<accession>A0A5D2WSP7</accession>
<evidence type="ECO:0000313" key="8">
    <source>
        <dbReference type="EMBL" id="TYJ04579.1"/>
    </source>
</evidence>
<dbReference type="InterPro" id="IPR023214">
    <property type="entry name" value="HAD_sf"/>
</dbReference>
<dbReference type="Proteomes" id="UP000323597">
    <property type="component" value="Chromosome A12"/>
</dbReference>
<sequence length="259" mass="29005">MLSFFEDSAKNIAGQNVMITDAKSVLNMSITVTVSTQNPLASPGHNISIKTKKLLQNHEISAGARVNAWVDSMRASSPTHTKSTSSVTDDQVTWNLHHPSALEMFEQIIDASKGKQIVMFLDYDGTLSPIVEDPDRAFMSKKMRNTVRKLAKCFPTAIVSGRCRDKVYKFVKLAELYYAGSHGLDIKGPEKRSKSKNKWSELAQLVRSALTEYPKLRLTQGRKVLEIRPTIKWDKGKALEFLLDSLGFANCTDVFSRLH</sequence>
<keyword evidence="9" id="KW-1185">Reference proteome</keyword>
<name>A0A5D2WSP7_GOSMU</name>
<comment type="similarity">
    <text evidence="4">Belongs to the trehalose phosphatase family.</text>
</comment>
<evidence type="ECO:0000256" key="2">
    <source>
        <dbReference type="ARBA" id="ARBA00001968"/>
    </source>
</evidence>
<dbReference type="FunFam" id="3.40.50.1000:FF:000099">
    <property type="entry name" value="Trehalose 6-phosphate phosphatase"/>
    <property type="match status" value="1"/>
</dbReference>
<dbReference type="AlphaFoldDB" id="A0A5D2WSP7"/>
<evidence type="ECO:0000256" key="1">
    <source>
        <dbReference type="ARBA" id="ARBA00000500"/>
    </source>
</evidence>
<dbReference type="InterPro" id="IPR036412">
    <property type="entry name" value="HAD-like_sf"/>
</dbReference>